<gene>
    <name evidence="2" type="ORF">TCM_045460</name>
</gene>
<dbReference type="Gramene" id="EOY20060">
    <property type="protein sequence ID" value="EOY20060"/>
    <property type="gene ID" value="TCM_045460"/>
</dbReference>
<reference evidence="2 3" key="1">
    <citation type="journal article" date="2013" name="Genome Biol.">
        <title>The genome sequence of the most widely cultivated cacao type and its use to identify candidate genes regulating pod color.</title>
        <authorList>
            <person name="Motamayor J.C."/>
            <person name="Mockaitis K."/>
            <person name="Schmutz J."/>
            <person name="Haiminen N."/>
            <person name="Iii D.L."/>
            <person name="Cornejo O."/>
            <person name="Findley S.D."/>
            <person name="Zheng P."/>
            <person name="Utro F."/>
            <person name="Royaert S."/>
            <person name="Saski C."/>
            <person name="Jenkins J."/>
            <person name="Podicheti R."/>
            <person name="Zhao M."/>
            <person name="Scheffler B.E."/>
            <person name="Stack J.C."/>
            <person name="Feltus F.A."/>
            <person name="Mustiga G.M."/>
            <person name="Amores F."/>
            <person name="Phillips W."/>
            <person name="Marelli J.P."/>
            <person name="May G.D."/>
            <person name="Shapiro H."/>
            <person name="Ma J."/>
            <person name="Bustamante C.D."/>
            <person name="Schnell R.J."/>
            <person name="Main D."/>
            <person name="Gilbert D."/>
            <person name="Parida L."/>
            <person name="Kuhn D.N."/>
        </authorList>
    </citation>
    <scope>NUCLEOTIDE SEQUENCE [LARGE SCALE GENOMIC DNA]</scope>
    <source>
        <strain evidence="3">cv. Matina 1-6</strain>
    </source>
</reference>
<evidence type="ECO:0000313" key="2">
    <source>
        <dbReference type="EMBL" id="EOY20060.1"/>
    </source>
</evidence>
<dbReference type="AlphaFoldDB" id="A0A061FRV8"/>
<keyword evidence="1" id="KW-0812">Transmembrane</keyword>
<feature type="transmembrane region" description="Helical" evidence="1">
    <location>
        <begin position="87"/>
        <end position="110"/>
    </location>
</feature>
<dbReference type="InParanoid" id="A0A061FRV8"/>
<protein>
    <submittedName>
        <fullName evidence="2">Uncharacterized protein</fullName>
    </submittedName>
</protein>
<organism evidence="2 3">
    <name type="scientific">Theobroma cacao</name>
    <name type="common">Cacao</name>
    <name type="synonym">Cocoa</name>
    <dbReference type="NCBI Taxonomy" id="3641"/>
    <lineage>
        <taxon>Eukaryota</taxon>
        <taxon>Viridiplantae</taxon>
        <taxon>Streptophyta</taxon>
        <taxon>Embryophyta</taxon>
        <taxon>Tracheophyta</taxon>
        <taxon>Spermatophyta</taxon>
        <taxon>Magnoliopsida</taxon>
        <taxon>eudicotyledons</taxon>
        <taxon>Gunneridae</taxon>
        <taxon>Pentapetalae</taxon>
        <taxon>rosids</taxon>
        <taxon>malvids</taxon>
        <taxon>Malvales</taxon>
        <taxon>Malvaceae</taxon>
        <taxon>Byttnerioideae</taxon>
        <taxon>Theobroma</taxon>
    </lineage>
</organism>
<keyword evidence="1" id="KW-0472">Membrane</keyword>
<proteinExistence type="predicted"/>
<evidence type="ECO:0000256" key="1">
    <source>
        <dbReference type="SAM" id="Phobius"/>
    </source>
</evidence>
<keyword evidence="1" id="KW-1133">Transmembrane helix</keyword>
<accession>A0A061FRV8</accession>
<evidence type="ECO:0000313" key="3">
    <source>
        <dbReference type="Proteomes" id="UP000026915"/>
    </source>
</evidence>
<sequence>MTLARDNPPTGVLMMGAKLTTTTGLSGIGAIMLTWAYRTVVEPLLHPEGAKPGECVSFSGIDGKPEDVLNPGRQLEKTTLYCAFLNLGIRSMGLVSVITVSFLFSLLYLASGFKFLEYPHFLIFN</sequence>
<keyword evidence="3" id="KW-1185">Reference proteome</keyword>
<dbReference type="EMBL" id="CM001888">
    <property type="protein sequence ID" value="EOY20060.1"/>
    <property type="molecule type" value="Genomic_DNA"/>
</dbReference>
<name>A0A061FRV8_THECC</name>
<dbReference type="HOGENOM" id="CLU_1996710_0_0_1"/>
<dbReference type="STRING" id="3641.A0A061FRV8"/>
<dbReference type="eggNOG" id="KOG2241">
    <property type="taxonomic scope" value="Eukaryota"/>
</dbReference>
<dbReference type="Proteomes" id="UP000026915">
    <property type="component" value="Chromosome 10"/>
</dbReference>
<feature type="transmembrane region" description="Helical" evidence="1">
    <location>
        <begin position="12"/>
        <end position="37"/>
    </location>
</feature>